<feature type="transmembrane region" description="Helical" evidence="10">
    <location>
        <begin position="87"/>
        <end position="106"/>
    </location>
</feature>
<dbReference type="Proteomes" id="UP000652755">
    <property type="component" value="Unassembled WGS sequence"/>
</dbReference>
<dbReference type="PANTHER" id="PTHR43294:SF21">
    <property type="entry name" value="CATION TRANSPORTING ATPASE"/>
    <property type="match status" value="1"/>
</dbReference>
<evidence type="ECO:0000256" key="5">
    <source>
        <dbReference type="ARBA" id="ARBA00022741"/>
    </source>
</evidence>
<dbReference type="InterPro" id="IPR044492">
    <property type="entry name" value="P_typ_ATPase_HD_dom"/>
</dbReference>
<sequence>MDIKYPLKTAYSLKVESLLNALSTDQKNGISGAEAATRSKKFGLNIYKSQKQKSLWLMAFEQFNSPIVYLLFLAGFASLYFKNPVEAKAIFIVILVNGLIGFFMELQARSSMRALKEMDVSYSRIIRGGKKIEIPSEQLTPGDLVLLEAGDVVSGDGRIVHINGLQVDESSLTGESFPVVKTSETLNADTEPSAALNMVYKGTAVINGNARVIITGIGENTQLGKISEMVGRSAPTKTPLDIKISKLTKKLIWITLIMTAIFAVSGVIEKKPWLQILETSIALAVAAFPEGLPIVATVALAHGMLLMARKNAIVKKLSAVETLGGVNVILTDKTGTLTENKIFVEVLSFPGEELNVAIKKGILEYKGARLQKSHENFELLVRIGSLCNDASLEGADKGKKSSGDPIEIALLILASAAGFHAENNIGEFKRISEMPFSSETKIMGTLHKGKTNFFVSAKGSVEDLLSKCKKIQLGSAQGNLDGSGREKILSRAEALSSSGLRVLAFAYLISTERPGDNYLQELIYVGMVGFLDPPRTDIKDAISACHSAGIRIVMITGDHPMTALNIAKKVGITALEDNKVIAGSELPEMELLGDEWKERILSTTVFARTTPKQKLEIVDVYQKAGYIVAMTGDGVNDAPALKKADVGIAMGLRGTQVAKETASIVLKDDSFTSISQAVAHGREIFQNIQRFVIYLVSCNLSEIFIVTLLGFFAQGSMLFPLQILFLNMVTDVFPALALGLGKGDSTIMQRPPRDPRMDIVSSRNWMVILIYALMMTCSVLLSIFLCRIYVGSDVRVINNVAFLTLASSQLFHVFNMSSLHSGMLGNEVTKNKFVWIALLLCFFLIVVVYLFQQSRDALNLDIIPFQAWVLAGLSSMLPLVLVQLYKLVFEKRSIPGRSKKTLVRPA</sequence>
<feature type="transmembrane region" description="Helical" evidence="10">
    <location>
        <begin position="55"/>
        <end position="81"/>
    </location>
</feature>
<proteinExistence type="inferred from homology"/>
<keyword evidence="5" id="KW-0547">Nucleotide-binding</keyword>
<name>A0ABR7KSX8_9SPHI</name>
<accession>A0ABR7KSX8</accession>
<evidence type="ECO:0000256" key="2">
    <source>
        <dbReference type="ARBA" id="ARBA00005675"/>
    </source>
</evidence>
<gene>
    <name evidence="12" type="ORF">H7U22_10970</name>
</gene>
<evidence type="ECO:0000256" key="10">
    <source>
        <dbReference type="SAM" id="Phobius"/>
    </source>
</evidence>
<evidence type="ECO:0000256" key="9">
    <source>
        <dbReference type="ARBA" id="ARBA00023136"/>
    </source>
</evidence>
<keyword evidence="3" id="KW-1003">Cell membrane</keyword>
<dbReference type="Pfam" id="PF00690">
    <property type="entry name" value="Cation_ATPase_N"/>
    <property type="match status" value="1"/>
</dbReference>
<comment type="caution">
    <text evidence="12">The sequence shown here is derived from an EMBL/GenBank/DDBJ whole genome shotgun (WGS) entry which is preliminary data.</text>
</comment>
<feature type="transmembrane region" description="Helical" evidence="10">
    <location>
        <begin position="719"/>
        <end position="740"/>
    </location>
</feature>
<feature type="transmembrane region" description="Helical" evidence="10">
    <location>
        <begin position="765"/>
        <end position="790"/>
    </location>
</feature>
<keyword evidence="8 10" id="KW-1133">Transmembrane helix</keyword>
<dbReference type="InterPro" id="IPR008250">
    <property type="entry name" value="ATPase_P-typ_transduc_dom_A_sf"/>
</dbReference>
<feature type="domain" description="Cation-transporting P-type ATPase N-terminal" evidence="11">
    <location>
        <begin position="9"/>
        <end position="83"/>
    </location>
</feature>
<dbReference type="PRINTS" id="PR00119">
    <property type="entry name" value="CATATPASE"/>
</dbReference>
<feature type="transmembrane region" description="Helical" evidence="10">
    <location>
        <begin position="796"/>
        <end position="813"/>
    </location>
</feature>
<feature type="transmembrane region" description="Helical" evidence="10">
    <location>
        <begin position="691"/>
        <end position="713"/>
    </location>
</feature>
<dbReference type="SMART" id="SM00831">
    <property type="entry name" value="Cation_ATPase_N"/>
    <property type="match status" value="1"/>
</dbReference>
<dbReference type="RefSeq" id="WP_187071409.1">
    <property type="nucleotide sequence ID" value="NZ_JACRYL010000008.1"/>
</dbReference>
<dbReference type="InterPro" id="IPR050510">
    <property type="entry name" value="Cation_transp_ATPase_P-type"/>
</dbReference>
<keyword evidence="9 10" id="KW-0472">Membrane</keyword>
<dbReference type="InterPro" id="IPR001757">
    <property type="entry name" value="P_typ_ATPase"/>
</dbReference>
<dbReference type="InterPro" id="IPR059000">
    <property type="entry name" value="ATPase_P-type_domA"/>
</dbReference>
<evidence type="ECO:0000256" key="7">
    <source>
        <dbReference type="ARBA" id="ARBA00022967"/>
    </source>
</evidence>
<comment type="similarity">
    <text evidence="2">Belongs to the cation transport ATPase (P-type) (TC 3.A.3) family. Type IIA subfamily.</text>
</comment>
<evidence type="ECO:0000313" key="12">
    <source>
        <dbReference type="EMBL" id="MBC6110945.1"/>
    </source>
</evidence>
<dbReference type="InterPro" id="IPR036412">
    <property type="entry name" value="HAD-like_sf"/>
</dbReference>
<evidence type="ECO:0000256" key="6">
    <source>
        <dbReference type="ARBA" id="ARBA00022840"/>
    </source>
</evidence>
<dbReference type="PANTHER" id="PTHR43294">
    <property type="entry name" value="SODIUM/POTASSIUM-TRANSPORTING ATPASE SUBUNIT ALPHA"/>
    <property type="match status" value="1"/>
</dbReference>
<evidence type="ECO:0000256" key="8">
    <source>
        <dbReference type="ARBA" id="ARBA00022989"/>
    </source>
</evidence>
<dbReference type="InterPro" id="IPR006068">
    <property type="entry name" value="ATPase_P-typ_cation-transptr_C"/>
</dbReference>
<dbReference type="Gene3D" id="1.20.1110.10">
    <property type="entry name" value="Calcium-transporting ATPase, transmembrane domain"/>
    <property type="match status" value="1"/>
</dbReference>
<reference evidence="12 13" key="1">
    <citation type="submission" date="2020-08" db="EMBL/GenBank/DDBJ databases">
        <authorList>
            <person name="Sun Q."/>
            <person name="Inoue M."/>
        </authorList>
    </citation>
    <scope>NUCLEOTIDE SEQUENCE [LARGE SCALE GENOMIC DNA]</scope>
    <source>
        <strain evidence="12 13">CCM 8938</strain>
    </source>
</reference>
<dbReference type="SFLD" id="SFLDF00027">
    <property type="entry name" value="p-type_atpase"/>
    <property type="match status" value="1"/>
</dbReference>
<dbReference type="Pfam" id="PF00122">
    <property type="entry name" value="E1-E2_ATPase"/>
    <property type="match status" value="1"/>
</dbReference>
<keyword evidence="6" id="KW-0067">ATP-binding</keyword>
<dbReference type="Gene3D" id="2.70.150.10">
    <property type="entry name" value="Calcium-transporting ATPase, cytoplasmic transduction domain A"/>
    <property type="match status" value="1"/>
</dbReference>
<evidence type="ECO:0000256" key="4">
    <source>
        <dbReference type="ARBA" id="ARBA00022692"/>
    </source>
</evidence>
<keyword evidence="13" id="KW-1185">Reference proteome</keyword>
<dbReference type="PRINTS" id="PR00120">
    <property type="entry name" value="HATPASE"/>
</dbReference>
<comment type="subcellular location">
    <subcellularLocation>
        <location evidence="1">Cell membrane</location>
        <topology evidence="1">Multi-pass membrane protein</topology>
    </subcellularLocation>
</comment>
<dbReference type="SFLD" id="SFLDS00003">
    <property type="entry name" value="Haloacid_Dehalogenase"/>
    <property type="match status" value="1"/>
</dbReference>
<dbReference type="Pfam" id="PF00689">
    <property type="entry name" value="Cation_ATPase_C"/>
    <property type="match status" value="1"/>
</dbReference>
<evidence type="ECO:0000313" key="13">
    <source>
        <dbReference type="Proteomes" id="UP000652755"/>
    </source>
</evidence>
<feature type="transmembrane region" description="Helical" evidence="10">
    <location>
        <begin position="833"/>
        <end position="851"/>
    </location>
</feature>
<evidence type="ECO:0000259" key="11">
    <source>
        <dbReference type="SMART" id="SM00831"/>
    </source>
</evidence>
<feature type="transmembrane region" description="Helical" evidence="10">
    <location>
        <begin position="863"/>
        <end position="889"/>
    </location>
</feature>
<feature type="transmembrane region" description="Helical" evidence="10">
    <location>
        <begin position="280"/>
        <end position="308"/>
    </location>
</feature>
<dbReference type="InterPro" id="IPR023214">
    <property type="entry name" value="HAD_sf"/>
</dbReference>
<evidence type="ECO:0000256" key="3">
    <source>
        <dbReference type="ARBA" id="ARBA00022475"/>
    </source>
</evidence>
<keyword evidence="4 10" id="KW-0812">Transmembrane</keyword>
<dbReference type="Gene3D" id="3.40.1110.10">
    <property type="entry name" value="Calcium-transporting ATPase, cytoplasmic domain N"/>
    <property type="match status" value="1"/>
</dbReference>
<dbReference type="Pfam" id="PF13246">
    <property type="entry name" value="Cation_ATPase"/>
    <property type="match status" value="1"/>
</dbReference>
<dbReference type="SUPFAM" id="SSF56784">
    <property type="entry name" value="HAD-like"/>
    <property type="match status" value="1"/>
</dbReference>
<dbReference type="SFLD" id="SFLDG00002">
    <property type="entry name" value="C1.7:_P-type_atpase_like"/>
    <property type="match status" value="1"/>
</dbReference>
<evidence type="ECO:0000256" key="1">
    <source>
        <dbReference type="ARBA" id="ARBA00004651"/>
    </source>
</evidence>
<dbReference type="SUPFAM" id="SSF81665">
    <property type="entry name" value="Calcium ATPase, transmembrane domain M"/>
    <property type="match status" value="1"/>
</dbReference>
<dbReference type="Gene3D" id="3.40.50.1000">
    <property type="entry name" value="HAD superfamily/HAD-like"/>
    <property type="match status" value="1"/>
</dbReference>
<dbReference type="InterPro" id="IPR018303">
    <property type="entry name" value="ATPase_P-typ_P_site"/>
</dbReference>
<dbReference type="InterPro" id="IPR004014">
    <property type="entry name" value="ATPase_P-typ_cation-transptr_N"/>
</dbReference>
<keyword evidence="7" id="KW-1278">Translocase</keyword>
<dbReference type="NCBIfam" id="TIGR01494">
    <property type="entry name" value="ATPase_P-type"/>
    <property type="match status" value="2"/>
</dbReference>
<feature type="transmembrane region" description="Helical" evidence="10">
    <location>
        <begin position="251"/>
        <end position="268"/>
    </location>
</feature>
<dbReference type="InterPro" id="IPR023299">
    <property type="entry name" value="ATPase_P-typ_cyto_dom_N"/>
</dbReference>
<protein>
    <submittedName>
        <fullName evidence="12">Cation-transporting P-type ATPase</fullName>
    </submittedName>
</protein>
<organism evidence="12 13">
    <name type="scientific">Pedobacter fastidiosus</name>
    <dbReference type="NCBI Taxonomy" id="2765361"/>
    <lineage>
        <taxon>Bacteria</taxon>
        <taxon>Pseudomonadati</taxon>
        <taxon>Bacteroidota</taxon>
        <taxon>Sphingobacteriia</taxon>
        <taxon>Sphingobacteriales</taxon>
        <taxon>Sphingobacteriaceae</taxon>
        <taxon>Pedobacter</taxon>
    </lineage>
</organism>
<dbReference type="SUPFAM" id="SSF81653">
    <property type="entry name" value="Calcium ATPase, transduction domain A"/>
    <property type="match status" value="1"/>
</dbReference>
<dbReference type="InterPro" id="IPR023298">
    <property type="entry name" value="ATPase_P-typ_TM_dom_sf"/>
</dbReference>
<dbReference type="PROSITE" id="PS00154">
    <property type="entry name" value="ATPASE_E1_E2"/>
    <property type="match status" value="1"/>
</dbReference>
<dbReference type="EMBL" id="JACRYL010000008">
    <property type="protein sequence ID" value="MBC6110945.1"/>
    <property type="molecule type" value="Genomic_DNA"/>
</dbReference>
<dbReference type="SUPFAM" id="SSF81660">
    <property type="entry name" value="Metal cation-transporting ATPase, ATP-binding domain N"/>
    <property type="match status" value="1"/>
</dbReference>